<name>A0A1Q2MBV0_9BACT</name>
<dbReference type="InterPro" id="IPR034704">
    <property type="entry name" value="Ribosomal_bL28/bL31-like_sf"/>
</dbReference>
<keyword evidence="10" id="KW-1185">Reference proteome</keyword>
<feature type="binding site" evidence="8">
    <location>
        <position position="39"/>
    </location>
    <ligand>
        <name>Zn(2+)</name>
        <dbReference type="ChEBI" id="CHEBI:29105"/>
    </ligand>
</feature>
<dbReference type="Gene3D" id="4.10.830.30">
    <property type="entry name" value="Ribosomal protein L31"/>
    <property type="match status" value="1"/>
</dbReference>
<keyword evidence="3 8" id="KW-0699">rRNA-binding</keyword>
<evidence type="ECO:0000313" key="10">
    <source>
        <dbReference type="Proteomes" id="UP000188181"/>
    </source>
</evidence>
<dbReference type="SUPFAM" id="SSF143800">
    <property type="entry name" value="L28p-like"/>
    <property type="match status" value="1"/>
</dbReference>
<dbReference type="GO" id="GO:0046872">
    <property type="term" value="F:metal ion binding"/>
    <property type="evidence" value="ECO:0007669"/>
    <property type="project" value="UniProtKB-KW"/>
</dbReference>
<dbReference type="EMBL" id="CP019646">
    <property type="protein sequence ID" value="AQQ70139.1"/>
    <property type="molecule type" value="Genomic_DNA"/>
</dbReference>
<accession>A0A1Q2MBV0</accession>
<feature type="binding site" evidence="8">
    <location>
        <position position="18"/>
    </location>
    <ligand>
        <name>Zn(2+)</name>
        <dbReference type="ChEBI" id="CHEBI:29105"/>
    </ligand>
</feature>
<dbReference type="Proteomes" id="UP000188181">
    <property type="component" value="Chromosome"/>
</dbReference>
<comment type="function">
    <text evidence="8">Binds the 23S rRNA.</text>
</comment>
<evidence type="ECO:0000256" key="4">
    <source>
        <dbReference type="ARBA" id="ARBA00022884"/>
    </source>
</evidence>
<keyword evidence="8" id="KW-0479">Metal-binding</keyword>
<gene>
    <name evidence="8 9" type="primary">rpmE</name>
    <name evidence="9" type="ORF">SMSP2_00480</name>
</gene>
<sequence>MKAKIHPKYDKVTVHCGCGNTFETRSTASEIHAEICSMCHPFYTGKQKFVDATGRIERFNKRFGGNMLDKFRKK</sequence>
<evidence type="ECO:0000256" key="5">
    <source>
        <dbReference type="ARBA" id="ARBA00022980"/>
    </source>
</evidence>
<dbReference type="GO" id="GO:0019843">
    <property type="term" value="F:rRNA binding"/>
    <property type="evidence" value="ECO:0007669"/>
    <property type="project" value="UniProtKB-KW"/>
</dbReference>
<comment type="cofactor">
    <cofactor evidence="8">
        <name>Zn(2+)</name>
        <dbReference type="ChEBI" id="CHEBI:29105"/>
    </cofactor>
    <text evidence="8">Binds 1 zinc ion per subunit.</text>
</comment>
<dbReference type="AlphaFoldDB" id="A0A1Q2MBV0"/>
<dbReference type="GO" id="GO:0003735">
    <property type="term" value="F:structural constituent of ribosome"/>
    <property type="evidence" value="ECO:0007669"/>
    <property type="project" value="InterPro"/>
</dbReference>
<comment type="subunit">
    <text evidence="2 8">Part of the 50S ribosomal subunit.</text>
</comment>
<dbReference type="InterPro" id="IPR002150">
    <property type="entry name" value="Ribosomal_bL31"/>
</dbReference>
<evidence type="ECO:0000256" key="7">
    <source>
        <dbReference type="ARBA" id="ARBA00035687"/>
    </source>
</evidence>
<evidence type="ECO:0000256" key="6">
    <source>
        <dbReference type="ARBA" id="ARBA00023274"/>
    </source>
</evidence>
<dbReference type="InterPro" id="IPR027491">
    <property type="entry name" value="Ribosomal_bL31_A"/>
</dbReference>
<dbReference type="PROSITE" id="PS01143">
    <property type="entry name" value="RIBOSOMAL_L31"/>
    <property type="match status" value="1"/>
</dbReference>
<proteinExistence type="inferred from homology"/>
<reference evidence="10" key="1">
    <citation type="submission" date="2017-02" db="EMBL/GenBank/DDBJ databases">
        <title>Comparative genomics and description of representatives of a novel lineage of planctomycetes thriving in anoxic sediments.</title>
        <authorList>
            <person name="Spring S."/>
            <person name="Bunk B."/>
            <person name="Sproer C."/>
        </authorList>
    </citation>
    <scope>NUCLEOTIDE SEQUENCE [LARGE SCALE GENOMIC DNA]</scope>
    <source>
        <strain evidence="10">SM-Chi-D1</strain>
    </source>
</reference>
<evidence type="ECO:0000256" key="3">
    <source>
        <dbReference type="ARBA" id="ARBA00022730"/>
    </source>
</evidence>
<feature type="binding site" evidence="8">
    <location>
        <position position="16"/>
    </location>
    <ligand>
        <name>Zn(2+)</name>
        <dbReference type="ChEBI" id="CHEBI:29105"/>
    </ligand>
</feature>
<dbReference type="PANTHER" id="PTHR33280">
    <property type="entry name" value="50S RIBOSOMAL PROTEIN L31, CHLOROPLASTIC"/>
    <property type="match status" value="1"/>
</dbReference>
<dbReference type="GO" id="GO:0006412">
    <property type="term" value="P:translation"/>
    <property type="evidence" value="ECO:0007669"/>
    <property type="project" value="UniProtKB-UniRule"/>
</dbReference>
<dbReference type="KEGG" id="pbas:SMSP2_00480"/>
<dbReference type="PRINTS" id="PR01249">
    <property type="entry name" value="RIBOSOMALL31"/>
</dbReference>
<dbReference type="GO" id="GO:1990904">
    <property type="term" value="C:ribonucleoprotein complex"/>
    <property type="evidence" value="ECO:0007669"/>
    <property type="project" value="UniProtKB-KW"/>
</dbReference>
<keyword evidence="6 8" id="KW-0687">Ribonucleoprotein</keyword>
<feature type="binding site" evidence="8">
    <location>
        <position position="36"/>
    </location>
    <ligand>
        <name>Zn(2+)</name>
        <dbReference type="ChEBI" id="CHEBI:29105"/>
    </ligand>
</feature>
<dbReference type="STRING" id="1851148.SMSP2_00480"/>
<dbReference type="PANTHER" id="PTHR33280:SF6">
    <property type="entry name" value="LARGE RIBOSOMAL SUBUNIT PROTEIN BL31A"/>
    <property type="match status" value="1"/>
</dbReference>
<comment type="similarity">
    <text evidence="1 8">Belongs to the bacterial ribosomal protein bL31 family. Type A subfamily.</text>
</comment>
<dbReference type="NCBIfam" id="NF000612">
    <property type="entry name" value="PRK00019.1"/>
    <property type="match status" value="1"/>
</dbReference>
<dbReference type="NCBIfam" id="TIGR00105">
    <property type="entry name" value="L31"/>
    <property type="match status" value="1"/>
</dbReference>
<dbReference type="OrthoDB" id="9803251at2"/>
<evidence type="ECO:0000256" key="1">
    <source>
        <dbReference type="ARBA" id="ARBA00009296"/>
    </source>
</evidence>
<protein>
    <recommendedName>
        <fullName evidence="7 8">Large ribosomal subunit protein bL31</fullName>
    </recommendedName>
</protein>
<dbReference type="InterPro" id="IPR042105">
    <property type="entry name" value="Ribosomal_bL31_sf"/>
</dbReference>
<keyword evidence="8" id="KW-0862">Zinc</keyword>
<evidence type="ECO:0000256" key="8">
    <source>
        <dbReference type="HAMAP-Rule" id="MF_00501"/>
    </source>
</evidence>
<evidence type="ECO:0000256" key="2">
    <source>
        <dbReference type="ARBA" id="ARBA00011838"/>
    </source>
</evidence>
<dbReference type="RefSeq" id="WP_146682429.1">
    <property type="nucleotide sequence ID" value="NZ_CP019646.1"/>
</dbReference>
<evidence type="ECO:0000313" key="9">
    <source>
        <dbReference type="EMBL" id="AQQ70139.1"/>
    </source>
</evidence>
<keyword evidence="5 8" id="KW-0689">Ribosomal protein</keyword>
<organism evidence="9 10">
    <name type="scientific">Limihaloglobus sulfuriphilus</name>
    <dbReference type="NCBI Taxonomy" id="1851148"/>
    <lineage>
        <taxon>Bacteria</taxon>
        <taxon>Pseudomonadati</taxon>
        <taxon>Planctomycetota</taxon>
        <taxon>Phycisphaerae</taxon>
        <taxon>Sedimentisphaerales</taxon>
        <taxon>Sedimentisphaeraceae</taxon>
        <taxon>Limihaloglobus</taxon>
    </lineage>
</organism>
<keyword evidence="4 8" id="KW-0694">RNA-binding</keyword>
<dbReference type="GO" id="GO:0005840">
    <property type="term" value="C:ribosome"/>
    <property type="evidence" value="ECO:0007669"/>
    <property type="project" value="UniProtKB-KW"/>
</dbReference>
<dbReference type="HAMAP" id="MF_00501">
    <property type="entry name" value="Ribosomal_bL31_1"/>
    <property type="match status" value="1"/>
</dbReference>
<dbReference type="Pfam" id="PF01197">
    <property type="entry name" value="Ribosomal_L31"/>
    <property type="match status" value="1"/>
</dbReference>